<evidence type="ECO:0008006" key="5">
    <source>
        <dbReference type="Google" id="ProtNLM"/>
    </source>
</evidence>
<comment type="caution">
    <text evidence="3">The sequence shown here is derived from an EMBL/GenBank/DDBJ whole genome shotgun (WGS) entry which is preliminary data.</text>
</comment>
<dbReference type="Proteomes" id="UP001211907">
    <property type="component" value="Unassembled WGS sequence"/>
</dbReference>
<reference evidence="3" key="1">
    <citation type="submission" date="2020-05" db="EMBL/GenBank/DDBJ databases">
        <title>Phylogenomic resolution of chytrid fungi.</title>
        <authorList>
            <person name="Stajich J.E."/>
            <person name="Amses K."/>
            <person name="Simmons R."/>
            <person name="Seto K."/>
            <person name="Myers J."/>
            <person name="Bonds A."/>
            <person name="Quandt C.A."/>
            <person name="Barry K."/>
            <person name="Liu P."/>
            <person name="Grigoriev I."/>
            <person name="Longcore J.E."/>
            <person name="James T.Y."/>
        </authorList>
    </citation>
    <scope>NUCLEOTIDE SEQUENCE</scope>
    <source>
        <strain evidence="3">JEL0513</strain>
    </source>
</reference>
<evidence type="ECO:0000256" key="1">
    <source>
        <dbReference type="SAM" id="MobiDB-lite"/>
    </source>
</evidence>
<protein>
    <recommendedName>
        <fullName evidence="5">Extracellular membrane protein CFEM domain-containing protein</fullName>
    </recommendedName>
</protein>
<dbReference type="EMBL" id="JADGJH010000136">
    <property type="protein sequence ID" value="KAJ3136545.1"/>
    <property type="molecule type" value="Genomic_DNA"/>
</dbReference>
<gene>
    <name evidence="3" type="ORF">HK100_001638</name>
</gene>
<dbReference type="AlphaFoldDB" id="A0AAD5T9Y8"/>
<feature type="chain" id="PRO_5041913449" description="Extracellular membrane protein CFEM domain-containing protein" evidence="2">
    <location>
        <begin position="16"/>
        <end position="214"/>
    </location>
</feature>
<name>A0AAD5T9Y8_9FUNG</name>
<organism evidence="3 4">
    <name type="scientific">Physocladia obscura</name>
    <dbReference type="NCBI Taxonomy" id="109957"/>
    <lineage>
        <taxon>Eukaryota</taxon>
        <taxon>Fungi</taxon>
        <taxon>Fungi incertae sedis</taxon>
        <taxon>Chytridiomycota</taxon>
        <taxon>Chytridiomycota incertae sedis</taxon>
        <taxon>Chytridiomycetes</taxon>
        <taxon>Chytridiales</taxon>
        <taxon>Chytriomycetaceae</taxon>
        <taxon>Physocladia</taxon>
    </lineage>
</organism>
<keyword evidence="4" id="KW-1185">Reference proteome</keyword>
<evidence type="ECO:0000313" key="3">
    <source>
        <dbReference type="EMBL" id="KAJ3136545.1"/>
    </source>
</evidence>
<evidence type="ECO:0000256" key="2">
    <source>
        <dbReference type="SAM" id="SignalP"/>
    </source>
</evidence>
<sequence>MQLFLLPVIAVVTSAAALHRRDAVQTVINDYYNLPSCYQVCIETGLNNAPIDTAAVEIICTAVGIGNSSSLIGTISTCVYASCSQADLTAASPELDQVIVDCASALAELSFSSHSSTTTTATTTSTSTTDATTSTTAIDTSTTEATTASTTTTTVVTSTTASTATSISVTTSTAVYVAPTVVSTSTPVAVTNLVSGSATVVAGGFLAYVGFFAL</sequence>
<keyword evidence="2" id="KW-0732">Signal</keyword>
<feature type="signal peptide" evidence="2">
    <location>
        <begin position="1"/>
        <end position="15"/>
    </location>
</feature>
<proteinExistence type="predicted"/>
<accession>A0AAD5T9Y8</accession>
<evidence type="ECO:0000313" key="4">
    <source>
        <dbReference type="Proteomes" id="UP001211907"/>
    </source>
</evidence>
<feature type="region of interest" description="Disordered" evidence="1">
    <location>
        <begin position="116"/>
        <end position="136"/>
    </location>
</feature>